<feature type="region of interest" description="Disordered" evidence="3">
    <location>
        <begin position="36"/>
        <end position="55"/>
    </location>
</feature>
<dbReference type="PANTHER" id="PTHR33223">
    <property type="entry name" value="CCHC-TYPE DOMAIN-CONTAINING PROTEIN"/>
    <property type="match status" value="1"/>
</dbReference>
<accession>A0AAD8QI53</accession>
<feature type="compositionally biased region" description="Basic residues" evidence="3">
    <location>
        <begin position="272"/>
        <end position="285"/>
    </location>
</feature>
<dbReference type="Pfam" id="PF00098">
    <property type="entry name" value="zf-CCHC"/>
    <property type="match status" value="1"/>
</dbReference>
<dbReference type="Pfam" id="PF03732">
    <property type="entry name" value="Retrotrans_gag"/>
    <property type="match status" value="1"/>
</dbReference>
<dbReference type="EMBL" id="JAUUTY010000333">
    <property type="protein sequence ID" value="KAK1601857.1"/>
    <property type="molecule type" value="Genomic_DNA"/>
</dbReference>
<evidence type="ECO:0000259" key="4">
    <source>
        <dbReference type="PROSITE" id="PS50158"/>
    </source>
</evidence>
<evidence type="ECO:0000256" key="3">
    <source>
        <dbReference type="SAM" id="MobiDB-lite"/>
    </source>
</evidence>
<evidence type="ECO:0000256" key="2">
    <source>
        <dbReference type="SAM" id="Coils"/>
    </source>
</evidence>
<dbReference type="InterPro" id="IPR001878">
    <property type="entry name" value="Znf_CCHC"/>
</dbReference>
<comment type="caution">
    <text evidence="5">The sequence shown here is derived from an EMBL/GenBank/DDBJ whole genome shotgun (WGS) entry which is preliminary data.</text>
</comment>
<name>A0AAD8QI53_LOLMU</name>
<dbReference type="SMART" id="SM00343">
    <property type="entry name" value="ZnF_C2HC"/>
    <property type="match status" value="1"/>
</dbReference>
<gene>
    <name evidence="5" type="ORF">QYE76_018856</name>
</gene>
<feature type="compositionally biased region" description="Basic residues" evidence="3">
    <location>
        <begin position="653"/>
        <end position="666"/>
    </location>
</feature>
<dbReference type="GO" id="GO:0008270">
    <property type="term" value="F:zinc ion binding"/>
    <property type="evidence" value="ECO:0007669"/>
    <property type="project" value="UniProtKB-KW"/>
</dbReference>
<dbReference type="PROSITE" id="PS50158">
    <property type="entry name" value="ZF_CCHC"/>
    <property type="match status" value="1"/>
</dbReference>
<dbReference type="InterPro" id="IPR036875">
    <property type="entry name" value="Znf_CCHC_sf"/>
</dbReference>
<feature type="compositionally biased region" description="Low complexity" evidence="3">
    <location>
        <begin position="640"/>
        <end position="652"/>
    </location>
</feature>
<feature type="region of interest" description="Disordered" evidence="3">
    <location>
        <begin position="223"/>
        <end position="312"/>
    </location>
</feature>
<keyword evidence="1" id="KW-0479">Metal-binding</keyword>
<protein>
    <recommendedName>
        <fullName evidence="4">CCHC-type domain-containing protein</fullName>
    </recommendedName>
</protein>
<dbReference type="Gene3D" id="4.10.60.10">
    <property type="entry name" value="Zinc finger, CCHC-type"/>
    <property type="match status" value="1"/>
</dbReference>
<evidence type="ECO:0000256" key="1">
    <source>
        <dbReference type="PROSITE-ProRule" id="PRU00047"/>
    </source>
</evidence>
<dbReference type="PANTHER" id="PTHR33223:SF6">
    <property type="entry name" value="CCHC-TYPE DOMAIN-CONTAINING PROTEIN"/>
    <property type="match status" value="1"/>
</dbReference>
<feature type="region of interest" description="Disordered" evidence="3">
    <location>
        <begin position="583"/>
        <end position="666"/>
    </location>
</feature>
<keyword evidence="1" id="KW-0863">Zinc-finger</keyword>
<feature type="compositionally biased region" description="Low complexity" evidence="3">
    <location>
        <begin position="534"/>
        <end position="551"/>
    </location>
</feature>
<feature type="region of interest" description="Disordered" evidence="3">
    <location>
        <begin position="534"/>
        <end position="564"/>
    </location>
</feature>
<reference evidence="5" key="1">
    <citation type="submission" date="2023-07" db="EMBL/GenBank/DDBJ databases">
        <title>A chromosome-level genome assembly of Lolium multiflorum.</title>
        <authorList>
            <person name="Chen Y."/>
            <person name="Copetti D."/>
            <person name="Kolliker R."/>
            <person name="Studer B."/>
        </authorList>
    </citation>
    <scope>NUCLEOTIDE SEQUENCE</scope>
    <source>
        <strain evidence="5">02402/16</strain>
        <tissue evidence="5">Leaf</tissue>
    </source>
</reference>
<feature type="compositionally biased region" description="Pro residues" evidence="3">
    <location>
        <begin position="43"/>
        <end position="54"/>
    </location>
</feature>
<feature type="domain" description="CCHC-type" evidence="4">
    <location>
        <begin position="324"/>
        <end position="339"/>
    </location>
</feature>
<sequence>MPPRREPEVPAYVQQMMEAQAQLMQAVTQTITQLNNHMQNNNNPPPPPPPPPPQQDRLTRFLRLNPPTFSSSPEPIVADDWLRTINKKLDTIQAHGEEKVRFAAHQLEGPAAEWWDNYQITYPDITAITWDQFQTAFRTAHVASGIIALKRREFRDLRQGSRSLSDYAELFNKLARYAPEDVNTDRKRQEEFMRGLNDEISIQLCASRYANYQELYDSAVAVESKHNSMENRKRKHGYDKYGSGPAHKMRSYGEGSGSSGHHKYGSNDGGNKHHHNGHKNHHHNNSGKSNGNHHGNGNGHNNGNDHNNSNGHRFVKKDISQVECFKCRKTGHFANDCPEKKAEEARKIVDAGKPNPFQKGHANHVNVEEIYDEPDAVIGKANVVADALSRKSYVNGLTVGELPEELCEQFKDLRLEVVPKGYLASLEVQPTLMDRIREAQKLDKEIEEIKVNMSEGRAKGFHADEQGTIWFEKRICVPQDPELRKLIFQEAHDSPYSIHPGNTKMYMDVKERPARPAARTPSSPTAASLYVRTTRTSARTQAAPATSSPTRPTSPAPPLSSRGRPYKARASLFQFPSFSPAITPPGCPYSSPESVPRRRLHPPPAAATGRAKPGCGHHRNRGEAPHPVRPSPEPKAAGNAVAVHARAAPASSPRRRPRQPPPRRHACATSLPREHLFYFFYFFPNSANRSQP</sequence>
<evidence type="ECO:0000313" key="6">
    <source>
        <dbReference type="Proteomes" id="UP001231189"/>
    </source>
</evidence>
<organism evidence="5 6">
    <name type="scientific">Lolium multiflorum</name>
    <name type="common">Italian ryegrass</name>
    <name type="synonym">Lolium perenne subsp. multiflorum</name>
    <dbReference type="NCBI Taxonomy" id="4521"/>
    <lineage>
        <taxon>Eukaryota</taxon>
        <taxon>Viridiplantae</taxon>
        <taxon>Streptophyta</taxon>
        <taxon>Embryophyta</taxon>
        <taxon>Tracheophyta</taxon>
        <taxon>Spermatophyta</taxon>
        <taxon>Magnoliopsida</taxon>
        <taxon>Liliopsida</taxon>
        <taxon>Poales</taxon>
        <taxon>Poaceae</taxon>
        <taxon>BOP clade</taxon>
        <taxon>Pooideae</taxon>
        <taxon>Poodae</taxon>
        <taxon>Poeae</taxon>
        <taxon>Poeae Chloroplast Group 2 (Poeae type)</taxon>
        <taxon>Loliodinae</taxon>
        <taxon>Loliinae</taxon>
        <taxon>Lolium</taxon>
    </lineage>
</organism>
<keyword evidence="1" id="KW-0862">Zinc</keyword>
<dbReference type="Proteomes" id="UP001231189">
    <property type="component" value="Unassembled WGS sequence"/>
</dbReference>
<keyword evidence="2" id="KW-0175">Coiled coil</keyword>
<keyword evidence="6" id="KW-1185">Reference proteome</keyword>
<feature type="compositionally biased region" description="Low complexity" evidence="3">
    <location>
        <begin position="301"/>
        <end position="312"/>
    </location>
</feature>
<dbReference type="GO" id="GO:0003676">
    <property type="term" value="F:nucleic acid binding"/>
    <property type="evidence" value="ECO:0007669"/>
    <property type="project" value="InterPro"/>
</dbReference>
<dbReference type="SUPFAM" id="SSF57756">
    <property type="entry name" value="Retrovirus zinc finger-like domains"/>
    <property type="match status" value="1"/>
</dbReference>
<dbReference type="AlphaFoldDB" id="A0AAD8QI53"/>
<proteinExistence type="predicted"/>
<feature type="coiled-coil region" evidence="2">
    <location>
        <begin position="432"/>
        <end position="459"/>
    </location>
</feature>
<dbReference type="InterPro" id="IPR005162">
    <property type="entry name" value="Retrotrans_gag_dom"/>
</dbReference>
<evidence type="ECO:0000313" key="5">
    <source>
        <dbReference type="EMBL" id="KAK1601857.1"/>
    </source>
</evidence>